<sequence>MSQNLDFNINLYTDGEMLFNILKVFIRDYKNSTWPHEIERVEFAKKLLADALRAYEEGIKAKEERIQQGFYIDQDLKIVEDMKARLDYWKNKYYELVGEQL</sequence>
<protein>
    <submittedName>
        <fullName evidence="1">Uncharacterized protein</fullName>
    </submittedName>
</protein>
<keyword evidence="2" id="KW-1185">Reference proteome</keyword>
<organism evidence="1">
    <name type="scientific">Tepidanaerobacter syntrophicus</name>
    <dbReference type="NCBI Taxonomy" id="224999"/>
    <lineage>
        <taxon>Bacteria</taxon>
        <taxon>Bacillati</taxon>
        <taxon>Bacillota</taxon>
        <taxon>Clostridia</taxon>
        <taxon>Thermosediminibacterales</taxon>
        <taxon>Tepidanaerobacteraceae</taxon>
        <taxon>Tepidanaerobacter</taxon>
    </lineage>
</organism>
<proteinExistence type="predicted"/>
<evidence type="ECO:0000313" key="1">
    <source>
        <dbReference type="EMBL" id="GAQ24423.1"/>
    </source>
</evidence>
<reference evidence="1" key="1">
    <citation type="journal article" date="2016" name="Genome Announc.">
        <title>Draft Genome Sequence of the Syntrophic Lactate-Degrading Bacterium Tepidanaerobacter syntrophicus JLT.</title>
        <authorList>
            <person name="Matsuura N."/>
            <person name="Ohashi A."/>
            <person name="Tourlousse D.M."/>
            <person name="Sekiguchi Y."/>
        </authorList>
    </citation>
    <scope>NUCLEOTIDE SEQUENCE [LARGE SCALE GENOMIC DNA]</scope>
    <source>
        <strain evidence="1">JL</strain>
    </source>
</reference>
<dbReference type="STRING" id="224999.GCA_001485475_00405"/>
<evidence type="ECO:0000313" key="2">
    <source>
        <dbReference type="Proteomes" id="UP000062160"/>
    </source>
</evidence>
<gene>
    <name evidence="1" type="ORF">TSYNT_5250</name>
</gene>
<dbReference type="AlphaFoldDB" id="A0A0U9HN72"/>
<name>A0A0U9HN72_9FIRM</name>
<dbReference type="RefSeq" id="WP_059031493.1">
    <property type="nucleotide sequence ID" value="NZ_BSDW01000001.1"/>
</dbReference>
<dbReference type="OrthoDB" id="1724633at2"/>
<dbReference type="EMBL" id="DF976999">
    <property type="protein sequence ID" value="GAQ24423.1"/>
    <property type="molecule type" value="Genomic_DNA"/>
</dbReference>
<accession>A0A0U9HN72</accession>
<dbReference type="Proteomes" id="UP000062160">
    <property type="component" value="Unassembled WGS sequence"/>
</dbReference>